<dbReference type="EMBL" id="CP035631">
    <property type="protein sequence ID" value="WFF43487.1"/>
    <property type="molecule type" value="Genomic_DNA"/>
</dbReference>
<gene>
    <name evidence="3" type="ORF">EVC62_04020</name>
</gene>
<dbReference type="CDD" id="cd05233">
    <property type="entry name" value="SDR_c"/>
    <property type="match status" value="1"/>
</dbReference>
<protein>
    <submittedName>
        <fullName evidence="3">SDR family oxidoreductase</fullName>
    </submittedName>
</protein>
<dbReference type="InterPro" id="IPR057326">
    <property type="entry name" value="KR_dom"/>
</dbReference>
<evidence type="ECO:0000256" key="1">
    <source>
        <dbReference type="ARBA" id="ARBA00006484"/>
    </source>
</evidence>
<dbReference type="InterPro" id="IPR036291">
    <property type="entry name" value="NAD(P)-bd_dom_sf"/>
</dbReference>
<dbReference type="Proteomes" id="UP001321526">
    <property type="component" value="Chromosome"/>
</dbReference>
<dbReference type="Pfam" id="PF13561">
    <property type="entry name" value="adh_short_C2"/>
    <property type="match status" value="1"/>
</dbReference>
<dbReference type="PANTHER" id="PTHR42760:SF123">
    <property type="entry name" value="OXIDOREDUCTASE"/>
    <property type="match status" value="1"/>
</dbReference>
<dbReference type="InterPro" id="IPR002347">
    <property type="entry name" value="SDR_fam"/>
</dbReference>
<reference evidence="3 4" key="1">
    <citation type="submission" date="2019-01" db="EMBL/GenBank/DDBJ databases">
        <title>Genome sequence of Salinicola endophyticus REST5.</title>
        <authorList>
            <person name="Nascimento F.X."/>
        </authorList>
    </citation>
    <scope>NUCLEOTIDE SEQUENCE [LARGE SCALE GENOMIC DNA]</scope>
    <source>
        <strain evidence="3 4">REST5</strain>
    </source>
</reference>
<dbReference type="PRINTS" id="PR00080">
    <property type="entry name" value="SDRFAMILY"/>
</dbReference>
<name>A0ABY8FKZ0_9GAMM</name>
<dbReference type="PRINTS" id="PR00081">
    <property type="entry name" value="GDHRDH"/>
</dbReference>
<organism evidence="3 4">
    <name type="scientific">Salinicola endophyticus</name>
    <dbReference type="NCBI Taxonomy" id="1949083"/>
    <lineage>
        <taxon>Bacteria</taxon>
        <taxon>Pseudomonadati</taxon>
        <taxon>Pseudomonadota</taxon>
        <taxon>Gammaproteobacteria</taxon>
        <taxon>Oceanospirillales</taxon>
        <taxon>Halomonadaceae</taxon>
        <taxon>Salinicola</taxon>
    </lineage>
</organism>
<dbReference type="PANTHER" id="PTHR42760">
    <property type="entry name" value="SHORT-CHAIN DEHYDROGENASES/REDUCTASES FAMILY MEMBER"/>
    <property type="match status" value="1"/>
</dbReference>
<evidence type="ECO:0000313" key="4">
    <source>
        <dbReference type="Proteomes" id="UP001321526"/>
    </source>
</evidence>
<keyword evidence="4" id="KW-1185">Reference proteome</keyword>
<dbReference type="SMART" id="SM00822">
    <property type="entry name" value="PKS_KR"/>
    <property type="match status" value="1"/>
</dbReference>
<dbReference type="SUPFAM" id="SSF51735">
    <property type="entry name" value="NAD(P)-binding Rossmann-fold domains"/>
    <property type="match status" value="1"/>
</dbReference>
<evidence type="ECO:0000259" key="2">
    <source>
        <dbReference type="SMART" id="SM00822"/>
    </source>
</evidence>
<feature type="domain" description="Ketoreductase" evidence="2">
    <location>
        <begin position="17"/>
        <end position="194"/>
    </location>
</feature>
<evidence type="ECO:0000313" key="3">
    <source>
        <dbReference type="EMBL" id="WFF43487.1"/>
    </source>
</evidence>
<dbReference type="Gene3D" id="3.40.50.720">
    <property type="entry name" value="NAD(P)-binding Rossmann-like Domain"/>
    <property type="match status" value="1"/>
</dbReference>
<accession>A0ABY8FKZ0</accession>
<proteinExistence type="inferred from homology"/>
<comment type="similarity">
    <text evidence="1">Belongs to the short-chain dehydrogenases/reductases (SDR) family.</text>
</comment>
<sequence length="261" mass="26641">MNPTGAGNAPAQAAGGGAVVITGGASGIGLAIASMLKARGWAVCLLDRSAEGLARACAELDLPSHAACACDVSDEEAVSAAVDALAAHYRLTALVNSAGIGIDKATLDTEVAEFRRILDVNLVGAFVVSRTLARYWVGHGWPGCVVNISSISGSCGNKGRSAYGASKAGQDALTRVMACELGAQGIRVNAVAPGPIDTPLARALHTDEVRAQWHERVSLRRYGQPEEVASVVAFLLSDEAAYVTGQILAVDGGFSSAGLRA</sequence>